<dbReference type="SUPFAM" id="SSF52540">
    <property type="entry name" value="P-loop containing nucleoside triphosphate hydrolases"/>
    <property type="match status" value="1"/>
</dbReference>
<dbReference type="GO" id="GO:0005524">
    <property type="term" value="F:ATP binding"/>
    <property type="evidence" value="ECO:0007669"/>
    <property type="project" value="InterPro"/>
</dbReference>
<evidence type="ECO:0000313" key="3">
    <source>
        <dbReference type="EMBL" id="GFE53982.1"/>
    </source>
</evidence>
<evidence type="ECO:0000259" key="2">
    <source>
        <dbReference type="Pfam" id="PF00004"/>
    </source>
</evidence>
<sequence length="892" mass="102142">MYLYVNYIFFYFLSTANSFVYRSSTVLLDNAGAPRRSHRYTLHNDNVSEIAPSRSLQPLFASDKSDEENIESLEGVNATESSSVHDVDGHNLPDDSEESLDIAKDISNGVTKGTNSSYDDIDGLMDCISGSTPDSIRDKDGNIKISRKLWKLLTGLLLYREKYGDYLVEPSFIFSEADAPKLKGYCLGLELNSLMETTKLHAADEELYNKVMRQREQSQDEFTRYDIVQAPRLLWLIGFPTTTYLNPDENQDQDNIYVKGIGLRVQPPGNKRSSSSDNDEQVENPETEPERIQQAKKIILDFFKDKYKHQRDKFDSSKLQELPTPSNRVKIRPGLLKGIVANLLEMKQTKSSSVLIKKPVRDDIEGGYHYAFYHWSFEEVIQCMVLFNDMYMDYNRELLIQSEETGTPFNPITFNILKPEWYVPSEECWPEKFHGLPLGLWLDKFRKGDIDAKEHWLRRDILDYLQFDWGDGMDYLSFTWDKLVIGLLWFINMNGHPIMDMPPNLVISDKEIVAKWGKPEEIHGLKLGYLFYSALDHIQVLKKYYPERYEFLMDMGIDYLPSEEIDLGYRPTPHHKLTSISRYARVSKDAEFSVDAVSLFFNPRLSDPKEALRSRLIRYLVNRCLSDGSVKGLTVAISNHKFVTSAHIQVILSTVEDICQLFWIPDRSIHVAIDKQEEASTAPRISKVCDPPNVVAVDICSPFENHLMEFFTPWLCYNNYYKLYNLEAVEDLLVCGVDSGKRFIKWFRSLQAKINKGDTSDAPNRLNLYIIRIEDILSPYFGKSEQRLVALFESAMSNVGTGLTCICIDGIHHFQSDKDNLSDLDRRLLATLLLLLDSVSKSDTILPQSKVGIDKGIKGPLIIVATSDKPPEQLSESLTRPGRLNRTISLSS</sequence>
<accession>A0A9W5WV62</accession>
<feature type="region of interest" description="Disordered" evidence="1">
    <location>
        <begin position="265"/>
        <end position="290"/>
    </location>
</feature>
<name>A0A9W5WV62_BABOV</name>
<evidence type="ECO:0000256" key="1">
    <source>
        <dbReference type="SAM" id="MobiDB-lite"/>
    </source>
</evidence>
<dbReference type="GO" id="GO:0016887">
    <property type="term" value="F:ATP hydrolysis activity"/>
    <property type="evidence" value="ECO:0007669"/>
    <property type="project" value="InterPro"/>
</dbReference>
<dbReference type="InterPro" id="IPR027417">
    <property type="entry name" value="P-loop_NTPase"/>
</dbReference>
<dbReference type="Proteomes" id="UP001057455">
    <property type="component" value="Unassembled WGS sequence"/>
</dbReference>
<gene>
    <name evidence="3" type="ORF">BaOVIS_013860</name>
</gene>
<dbReference type="OrthoDB" id="361131at2759"/>
<dbReference type="EMBL" id="BLIY01000008">
    <property type="protein sequence ID" value="GFE53982.1"/>
    <property type="molecule type" value="Genomic_DNA"/>
</dbReference>
<evidence type="ECO:0000313" key="4">
    <source>
        <dbReference type="Proteomes" id="UP001057455"/>
    </source>
</evidence>
<feature type="compositionally biased region" description="Acidic residues" evidence="1">
    <location>
        <begin position="277"/>
        <end position="287"/>
    </location>
</feature>
<dbReference type="InterPro" id="IPR003959">
    <property type="entry name" value="ATPase_AAA_core"/>
</dbReference>
<organism evidence="3 4">
    <name type="scientific">Babesia ovis</name>
    <dbReference type="NCBI Taxonomy" id="5869"/>
    <lineage>
        <taxon>Eukaryota</taxon>
        <taxon>Sar</taxon>
        <taxon>Alveolata</taxon>
        <taxon>Apicomplexa</taxon>
        <taxon>Aconoidasida</taxon>
        <taxon>Piroplasmida</taxon>
        <taxon>Babesiidae</taxon>
        <taxon>Babesia</taxon>
    </lineage>
</organism>
<comment type="caution">
    <text evidence="3">The sequence shown here is derived from an EMBL/GenBank/DDBJ whole genome shotgun (WGS) entry which is preliminary data.</text>
</comment>
<dbReference type="Pfam" id="PF00004">
    <property type="entry name" value="AAA"/>
    <property type="match status" value="1"/>
</dbReference>
<keyword evidence="4" id="KW-1185">Reference proteome</keyword>
<proteinExistence type="predicted"/>
<dbReference type="Gene3D" id="3.40.50.300">
    <property type="entry name" value="P-loop containing nucleotide triphosphate hydrolases"/>
    <property type="match status" value="1"/>
</dbReference>
<feature type="domain" description="ATPase AAA-type core" evidence="2">
    <location>
        <begin position="766"/>
        <end position="890"/>
    </location>
</feature>
<protein>
    <recommendedName>
        <fullName evidence="2">ATPase AAA-type core domain-containing protein</fullName>
    </recommendedName>
</protein>
<dbReference type="AlphaFoldDB" id="A0A9W5WV62"/>
<reference evidence="3" key="1">
    <citation type="submission" date="2019-12" db="EMBL/GenBank/DDBJ databases">
        <title>Genome sequence of Babesia ovis.</title>
        <authorList>
            <person name="Yamagishi J."/>
            <person name="Sevinc F."/>
            <person name="Xuan X."/>
        </authorList>
    </citation>
    <scope>NUCLEOTIDE SEQUENCE</scope>
    <source>
        <strain evidence="3">Selcuk</strain>
    </source>
</reference>